<sequence>MVNEALMNKIGITTTVPIEILLAAGYQPVDLNNVFINDPNPERLVNIAEKAGFPLNCCSWIKGIYGVCMDYGINTVLCVTSGDCSNTIMLMEVLKLKGIKTIPFAYPDQPAPQRMQSTLQALAETLGTTLEAANITRTELQPSRNSALELDRLTWEDGLASGWENHLWLVSTSDFNQDHHRYYSQLQGLLANCRQRQPYPPDWLRLAYIGVP</sequence>
<proteinExistence type="inferred from homology"/>
<comment type="similarity">
    <text evidence="1">Belongs to the FldB/FldC dehydratase alpha/beta subunit family.</text>
</comment>
<dbReference type="Gene3D" id="3.40.50.11890">
    <property type="match status" value="1"/>
</dbReference>
<feature type="non-terminal residue" evidence="2">
    <location>
        <position position="212"/>
    </location>
</feature>
<evidence type="ECO:0000313" key="2">
    <source>
        <dbReference type="EMBL" id="GAI40786.1"/>
    </source>
</evidence>
<evidence type="ECO:0000256" key="1">
    <source>
        <dbReference type="ARBA" id="ARBA00005806"/>
    </source>
</evidence>
<dbReference type="InterPro" id="IPR010327">
    <property type="entry name" value="FldB/FldC_alpha/beta"/>
</dbReference>
<reference evidence="2" key="1">
    <citation type="journal article" date="2014" name="Front. Microbiol.">
        <title>High frequency of phylogenetically diverse reductive dehalogenase-homologous genes in deep subseafloor sedimentary metagenomes.</title>
        <authorList>
            <person name="Kawai M."/>
            <person name="Futagami T."/>
            <person name="Toyoda A."/>
            <person name="Takaki Y."/>
            <person name="Nishi S."/>
            <person name="Hori S."/>
            <person name="Arai W."/>
            <person name="Tsubouchi T."/>
            <person name="Morono Y."/>
            <person name="Uchiyama I."/>
            <person name="Ito T."/>
            <person name="Fujiyama A."/>
            <person name="Inagaki F."/>
            <person name="Takami H."/>
        </authorList>
    </citation>
    <scope>NUCLEOTIDE SEQUENCE</scope>
    <source>
        <strain evidence="2">Expedition CK06-06</strain>
    </source>
</reference>
<comment type="caution">
    <text evidence="2">The sequence shown here is derived from an EMBL/GenBank/DDBJ whole genome shotgun (WGS) entry which is preliminary data.</text>
</comment>
<accession>X1PE77</accession>
<dbReference type="EMBL" id="BARV01025111">
    <property type="protein sequence ID" value="GAI40786.1"/>
    <property type="molecule type" value="Genomic_DNA"/>
</dbReference>
<dbReference type="PANTHER" id="PTHR30548:SF3">
    <property type="entry name" value="2-HYDROXYACYL-COA DEHYDRATASE"/>
    <property type="match status" value="1"/>
</dbReference>
<evidence type="ECO:0008006" key="3">
    <source>
        <dbReference type="Google" id="ProtNLM"/>
    </source>
</evidence>
<name>X1PE77_9ZZZZ</name>
<protein>
    <recommendedName>
        <fullName evidence="3">2-hydroxyglutaryl-CoA dehydratase</fullName>
    </recommendedName>
</protein>
<gene>
    <name evidence="2" type="ORF">S06H3_40854</name>
</gene>
<dbReference type="AlphaFoldDB" id="X1PE77"/>
<dbReference type="Pfam" id="PF06050">
    <property type="entry name" value="HGD-D"/>
    <property type="match status" value="1"/>
</dbReference>
<organism evidence="2">
    <name type="scientific">marine sediment metagenome</name>
    <dbReference type="NCBI Taxonomy" id="412755"/>
    <lineage>
        <taxon>unclassified sequences</taxon>
        <taxon>metagenomes</taxon>
        <taxon>ecological metagenomes</taxon>
    </lineage>
</organism>
<dbReference type="PANTHER" id="PTHR30548">
    <property type="entry name" value="2-HYDROXYGLUTARYL-COA DEHYDRATASE, D-COMPONENT-RELATED"/>
    <property type="match status" value="1"/>
</dbReference>